<evidence type="ECO:0000313" key="3">
    <source>
        <dbReference type="Proteomes" id="UP001218218"/>
    </source>
</evidence>
<feature type="domain" description="Novel STAND NTPase 1" evidence="1">
    <location>
        <begin position="18"/>
        <end position="157"/>
    </location>
</feature>
<dbReference type="Proteomes" id="UP001218218">
    <property type="component" value="Unassembled WGS sequence"/>
</dbReference>
<gene>
    <name evidence="2" type="ORF">DFH08DRAFT_1013308</name>
</gene>
<evidence type="ECO:0000259" key="1">
    <source>
        <dbReference type="Pfam" id="PF20703"/>
    </source>
</evidence>
<dbReference type="PANTHER" id="PTHR47691:SF3">
    <property type="entry name" value="HTH-TYPE TRANSCRIPTIONAL REGULATOR RV0890C-RELATED"/>
    <property type="match status" value="1"/>
</dbReference>
<dbReference type="Gene3D" id="3.40.50.300">
    <property type="entry name" value="P-loop containing nucleotide triphosphate hydrolases"/>
    <property type="match status" value="1"/>
</dbReference>
<dbReference type="SUPFAM" id="SSF52540">
    <property type="entry name" value="P-loop containing nucleoside triphosphate hydrolases"/>
    <property type="match status" value="1"/>
</dbReference>
<reference evidence="2" key="1">
    <citation type="submission" date="2023-03" db="EMBL/GenBank/DDBJ databases">
        <title>Massive genome expansion in bonnet fungi (Mycena s.s.) driven by repeated elements and novel gene families across ecological guilds.</title>
        <authorList>
            <consortium name="Lawrence Berkeley National Laboratory"/>
            <person name="Harder C.B."/>
            <person name="Miyauchi S."/>
            <person name="Viragh M."/>
            <person name="Kuo A."/>
            <person name="Thoen E."/>
            <person name="Andreopoulos B."/>
            <person name="Lu D."/>
            <person name="Skrede I."/>
            <person name="Drula E."/>
            <person name="Henrissat B."/>
            <person name="Morin E."/>
            <person name="Kohler A."/>
            <person name="Barry K."/>
            <person name="LaButti K."/>
            <person name="Morin E."/>
            <person name="Salamov A."/>
            <person name="Lipzen A."/>
            <person name="Mereny Z."/>
            <person name="Hegedus B."/>
            <person name="Baldrian P."/>
            <person name="Stursova M."/>
            <person name="Weitz H."/>
            <person name="Taylor A."/>
            <person name="Grigoriev I.V."/>
            <person name="Nagy L.G."/>
            <person name="Martin F."/>
            <person name="Kauserud H."/>
        </authorList>
    </citation>
    <scope>NUCLEOTIDE SEQUENCE</scope>
    <source>
        <strain evidence="2">CBHHK002</strain>
    </source>
</reference>
<organism evidence="2 3">
    <name type="scientific">Mycena albidolilacea</name>
    <dbReference type="NCBI Taxonomy" id="1033008"/>
    <lineage>
        <taxon>Eukaryota</taxon>
        <taxon>Fungi</taxon>
        <taxon>Dikarya</taxon>
        <taxon>Basidiomycota</taxon>
        <taxon>Agaricomycotina</taxon>
        <taxon>Agaricomycetes</taxon>
        <taxon>Agaricomycetidae</taxon>
        <taxon>Agaricales</taxon>
        <taxon>Marasmiineae</taxon>
        <taxon>Mycenaceae</taxon>
        <taxon>Mycena</taxon>
    </lineage>
</organism>
<dbReference type="PRINTS" id="PR00364">
    <property type="entry name" value="DISEASERSIST"/>
</dbReference>
<dbReference type="InterPro" id="IPR049052">
    <property type="entry name" value="nSTAND1"/>
</dbReference>
<dbReference type="AlphaFoldDB" id="A0AAD6ZU55"/>
<dbReference type="Pfam" id="PF20703">
    <property type="entry name" value="nSTAND1"/>
    <property type="match status" value="1"/>
</dbReference>
<dbReference type="GO" id="GO:0016787">
    <property type="term" value="F:hydrolase activity"/>
    <property type="evidence" value="ECO:0007669"/>
    <property type="project" value="UniProtKB-KW"/>
</dbReference>
<dbReference type="PANTHER" id="PTHR47691">
    <property type="entry name" value="REGULATOR-RELATED"/>
    <property type="match status" value="1"/>
</dbReference>
<feature type="non-terminal residue" evidence="2">
    <location>
        <position position="288"/>
    </location>
</feature>
<keyword evidence="3" id="KW-1185">Reference proteome</keyword>
<dbReference type="InterPro" id="IPR027417">
    <property type="entry name" value="P-loop_NTPase"/>
</dbReference>
<protein>
    <submittedName>
        <fullName evidence="2">P-loop containing nucleoside triphosphate hydrolase protein</fullName>
    </submittedName>
</protein>
<keyword evidence="2" id="KW-0378">Hydrolase</keyword>
<feature type="non-terminal residue" evidence="2">
    <location>
        <position position="1"/>
    </location>
</feature>
<name>A0AAD6ZU55_9AGAR</name>
<accession>A0AAD6ZU55</accession>
<proteinExistence type="predicted"/>
<sequence length="288" mass="31483">RNSSNTSSSSFSLLPASPKIFHRRESELEGLVDILASDRARVPILGPGGMGKTTLAMAALHAVKVVDKYPIRHFIPCDSAHTNESLVATVASSLGLEGSRVLVKHVIHHLSTGPPCLLILDNFETPWELMDGRMKVEEFLSLLTDIPHVALLVTMRGAERPSKVRWTHPFLSPLLPLTPIAARQIFIEIADEIHNDLEVNQLLEITDNVPLAVQQVATIAASEGSQATLERWNLERTALLSSGYDKRSNLEVSIMLSLSSPRMISSPHAVELLSLMSLLSDGISDLDL</sequence>
<comment type="caution">
    <text evidence="2">The sequence shown here is derived from an EMBL/GenBank/DDBJ whole genome shotgun (WGS) entry which is preliminary data.</text>
</comment>
<dbReference type="EMBL" id="JARIHO010000027">
    <property type="protein sequence ID" value="KAJ7339824.1"/>
    <property type="molecule type" value="Genomic_DNA"/>
</dbReference>
<evidence type="ECO:0000313" key="2">
    <source>
        <dbReference type="EMBL" id="KAJ7339824.1"/>
    </source>
</evidence>